<reference evidence="1" key="2">
    <citation type="submission" date="2020-09" db="EMBL/GenBank/DDBJ databases">
        <authorList>
            <person name="Sun Q."/>
            <person name="Zhou Y."/>
        </authorList>
    </citation>
    <scope>NUCLEOTIDE SEQUENCE</scope>
    <source>
        <strain evidence="1">CGMCC 1.7086</strain>
    </source>
</reference>
<dbReference type="Proteomes" id="UP000606935">
    <property type="component" value="Unassembled WGS sequence"/>
</dbReference>
<protein>
    <submittedName>
        <fullName evidence="1">Uncharacterized protein</fullName>
    </submittedName>
</protein>
<dbReference type="EMBL" id="BMLS01000001">
    <property type="protein sequence ID" value="GGO63743.1"/>
    <property type="molecule type" value="Genomic_DNA"/>
</dbReference>
<evidence type="ECO:0000313" key="1">
    <source>
        <dbReference type="EMBL" id="GGO63743.1"/>
    </source>
</evidence>
<name>A0A917YQB1_9ALTE</name>
<evidence type="ECO:0000313" key="2">
    <source>
        <dbReference type="Proteomes" id="UP000606935"/>
    </source>
</evidence>
<gene>
    <name evidence="1" type="ORF">GCM10010982_01490</name>
</gene>
<comment type="caution">
    <text evidence="1">The sequence shown here is derived from an EMBL/GenBank/DDBJ whole genome shotgun (WGS) entry which is preliminary data.</text>
</comment>
<sequence length="377" mass="42572">MSYLTRLLFAFVSVLSVSALVNWFVDPYALYWSPALEGINAKKIESSERGRQTKSYRIEQLQPAIIIVGNSRVEIGLDDGYAGFAGQGVYNYASPGIGLLHQFNRAYTQLQNNPNLTTLYLSLDFLDFLSRAQTGSSAELEVLSEDFNPLQFLLSLNTLADSASTLIGQNSRQNHINPQGTHIAESYLEIVHHEGLKVLFKQKLSEVAQRLDSPLYLFDDKGKSHYLKLLQELIDEAASKHVELKLFINPYHVSYLHVISEAGYFDLFLRWKQMLAELDIPLGNMAILDFSGFNHYTNETVNLQEPHNAMKWFWEPAHYRPSLGALMLDVLNKVDSDEGVSRALNKASITDIIEQDKTGLTTTLPEWQKLKAGLQLD</sequence>
<keyword evidence="2" id="KW-1185">Reference proteome</keyword>
<reference evidence="1" key="1">
    <citation type="journal article" date="2014" name="Int. J. Syst. Evol. Microbiol.">
        <title>Complete genome sequence of Corynebacterium casei LMG S-19264T (=DSM 44701T), isolated from a smear-ripened cheese.</title>
        <authorList>
            <consortium name="US DOE Joint Genome Institute (JGI-PGF)"/>
            <person name="Walter F."/>
            <person name="Albersmeier A."/>
            <person name="Kalinowski J."/>
            <person name="Ruckert C."/>
        </authorList>
    </citation>
    <scope>NUCLEOTIDE SEQUENCE</scope>
    <source>
        <strain evidence="1">CGMCC 1.7086</strain>
    </source>
</reference>
<dbReference type="RefSeq" id="WP_188688834.1">
    <property type="nucleotide sequence ID" value="NZ_BMLS01000001.1"/>
</dbReference>
<accession>A0A917YQB1</accession>
<dbReference type="AlphaFoldDB" id="A0A917YQB1"/>
<proteinExistence type="predicted"/>
<organism evidence="1 2">
    <name type="scientific">Bowmanella pacifica</name>
    <dbReference type="NCBI Taxonomy" id="502051"/>
    <lineage>
        <taxon>Bacteria</taxon>
        <taxon>Pseudomonadati</taxon>
        <taxon>Pseudomonadota</taxon>
        <taxon>Gammaproteobacteria</taxon>
        <taxon>Alteromonadales</taxon>
        <taxon>Alteromonadaceae</taxon>
        <taxon>Bowmanella</taxon>
    </lineage>
</organism>